<dbReference type="Proteomes" id="UP000275078">
    <property type="component" value="Unassembled WGS sequence"/>
</dbReference>
<sequence>MLIARTVQVPVIGLAIATFISTKLIHAAPIIAEPYYETALQLYEKAGIWKVGEAKERLGGDSQYYPTAGRVNVYYYPGDNYTELRTQSNEAYYSYLREIPGVWFPTRNFTTDYKGRHGVELHHKEFLATPDFWFELLHSPVVDHACKIDRSTRSPAFGMDTQCITHEDRRAYQELLAEEGKGSIDTPGPAITWPKEMEYPPAGYRPTDLELDDLVQGMPRCFSDCLVP</sequence>
<dbReference type="AlphaFoldDB" id="A0A3N4IYD7"/>
<proteinExistence type="predicted"/>
<gene>
    <name evidence="1" type="ORF">BJ508DRAFT_301493</name>
</gene>
<protein>
    <submittedName>
        <fullName evidence="1">Uncharacterized protein</fullName>
    </submittedName>
</protein>
<organism evidence="1 2">
    <name type="scientific">Ascobolus immersus RN42</name>
    <dbReference type="NCBI Taxonomy" id="1160509"/>
    <lineage>
        <taxon>Eukaryota</taxon>
        <taxon>Fungi</taxon>
        <taxon>Dikarya</taxon>
        <taxon>Ascomycota</taxon>
        <taxon>Pezizomycotina</taxon>
        <taxon>Pezizomycetes</taxon>
        <taxon>Pezizales</taxon>
        <taxon>Ascobolaceae</taxon>
        <taxon>Ascobolus</taxon>
    </lineage>
</organism>
<name>A0A3N4IYD7_ASCIM</name>
<dbReference type="EMBL" id="ML119648">
    <property type="protein sequence ID" value="RPA86674.1"/>
    <property type="molecule type" value="Genomic_DNA"/>
</dbReference>
<evidence type="ECO:0000313" key="1">
    <source>
        <dbReference type="EMBL" id="RPA86674.1"/>
    </source>
</evidence>
<reference evidence="1 2" key="1">
    <citation type="journal article" date="2018" name="Nat. Ecol. Evol.">
        <title>Pezizomycetes genomes reveal the molecular basis of ectomycorrhizal truffle lifestyle.</title>
        <authorList>
            <person name="Murat C."/>
            <person name="Payen T."/>
            <person name="Noel B."/>
            <person name="Kuo A."/>
            <person name="Morin E."/>
            <person name="Chen J."/>
            <person name="Kohler A."/>
            <person name="Krizsan K."/>
            <person name="Balestrini R."/>
            <person name="Da Silva C."/>
            <person name="Montanini B."/>
            <person name="Hainaut M."/>
            <person name="Levati E."/>
            <person name="Barry K.W."/>
            <person name="Belfiori B."/>
            <person name="Cichocki N."/>
            <person name="Clum A."/>
            <person name="Dockter R.B."/>
            <person name="Fauchery L."/>
            <person name="Guy J."/>
            <person name="Iotti M."/>
            <person name="Le Tacon F."/>
            <person name="Lindquist E.A."/>
            <person name="Lipzen A."/>
            <person name="Malagnac F."/>
            <person name="Mello A."/>
            <person name="Molinier V."/>
            <person name="Miyauchi S."/>
            <person name="Poulain J."/>
            <person name="Riccioni C."/>
            <person name="Rubini A."/>
            <person name="Sitrit Y."/>
            <person name="Splivallo R."/>
            <person name="Traeger S."/>
            <person name="Wang M."/>
            <person name="Zifcakova L."/>
            <person name="Wipf D."/>
            <person name="Zambonelli A."/>
            <person name="Paolocci F."/>
            <person name="Nowrousian M."/>
            <person name="Ottonello S."/>
            <person name="Baldrian P."/>
            <person name="Spatafora J.W."/>
            <person name="Henrissat B."/>
            <person name="Nagy L.G."/>
            <person name="Aury J.M."/>
            <person name="Wincker P."/>
            <person name="Grigoriev I.V."/>
            <person name="Bonfante P."/>
            <person name="Martin F.M."/>
        </authorList>
    </citation>
    <scope>NUCLEOTIDE SEQUENCE [LARGE SCALE GENOMIC DNA]</scope>
    <source>
        <strain evidence="1 2">RN42</strain>
    </source>
</reference>
<evidence type="ECO:0000313" key="2">
    <source>
        <dbReference type="Proteomes" id="UP000275078"/>
    </source>
</evidence>
<keyword evidence="2" id="KW-1185">Reference proteome</keyword>
<accession>A0A3N4IYD7</accession>